<dbReference type="InterPro" id="IPR034660">
    <property type="entry name" value="DinB/YfiT-like"/>
</dbReference>
<organism evidence="2 3">
    <name type="scientific">Metabacillus malikii</name>
    <dbReference type="NCBI Taxonomy" id="1504265"/>
    <lineage>
        <taxon>Bacteria</taxon>
        <taxon>Bacillati</taxon>
        <taxon>Bacillota</taxon>
        <taxon>Bacilli</taxon>
        <taxon>Bacillales</taxon>
        <taxon>Bacillaceae</taxon>
        <taxon>Metabacillus</taxon>
    </lineage>
</organism>
<comment type="caution">
    <text evidence="2">The sequence shown here is derived from an EMBL/GenBank/DDBJ whole genome shotgun (WGS) entry which is preliminary data.</text>
</comment>
<reference evidence="2 3" key="1">
    <citation type="submission" date="2023-07" db="EMBL/GenBank/DDBJ databases">
        <title>Genomic Encyclopedia of Type Strains, Phase IV (KMG-IV): sequencing the most valuable type-strain genomes for metagenomic binning, comparative biology and taxonomic classification.</title>
        <authorList>
            <person name="Goeker M."/>
        </authorList>
    </citation>
    <scope>NUCLEOTIDE SEQUENCE [LARGE SCALE GENOMIC DNA]</scope>
    <source>
        <strain evidence="2 3">DSM 29005</strain>
    </source>
</reference>
<sequence>MERPSVNEYDDYFKRYVELVPDGNIFSLLKEQINETKRLLSSLSEEQLHYRYMDNKWSIKEIIGHLTDGERMLSHLLLCIARGENSSYAGFDKDKYIMNGSFDNLSIELLLAHYQAVRTSTIALLNTLGSNVWLNQGIALHSPITVRALAWIIVGHEIHHRNIIIEKYINKEI</sequence>
<name>A0ABT9ZAS6_9BACI</name>
<accession>A0ABT9ZAS6</accession>
<dbReference type="EMBL" id="JAUSUD010000002">
    <property type="protein sequence ID" value="MDQ0229322.1"/>
    <property type="molecule type" value="Genomic_DNA"/>
</dbReference>
<dbReference type="SUPFAM" id="SSF109854">
    <property type="entry name" value="DinB/YfiT-like putative metalloenzymes"/>
    <property type="match status" value="1"/>
</dbReference>
<proteinExistence type="predicted"/>
<dbReference type="Pfam" id="PF12867">
    <property type="entry name" value="DinB_2"/>
    <property type="match status" value="1"/>
</dbReference>
<dbReference type="Proteomes" id="UP001234495">
    <property type="component" value="Unassembled WGS sequence"/>
</dbReference>
<gene>
    <name evidence="2" type="ORF">J2S19_000573</name>
</gene>
<dbReference type="InterPro" id="IPR024775">
    <property type="entry name" value="DinB-like"/>
</dbReference>
<dbReference type="Gene3D" id="1.20.120.450">
    <property type="entry name" value="dinb family like domain"/>
    <property type="match status" value="1"/>
</dbReference>
<feature type="domain" description="DinB-like" evidence="1">
    <location>
        <begin position="29"/>
        <end position="164"/>
    </location>
</feature>
<evidence type="ECO:0000259" key="1">
    <source>
        <dbReference type="Pfam" id="PF12867"/>
    </source>
</evidence>
<protein>
    <submittedName>
        <fullName evidence="2">Damage-inducible protein DinB</fullName>
    </submittedName>
</protein>
<dbReference type="RefSeq" id="WP_307336839.1">
    <property type="nucleotide sequence ID" value="NZ_JAUSUD010000002.1"/>
</dbReference>
<keyword evidence="3" id="KW-1185">Reference proteome</keyword>
<evidence type="ECO:0000313" key="3">
    <source>
        <dbReference type="Proteomes" id="UP001234495"/>
    </source>
</evidence>
<evidence type="ECO:0000313" key="2">
    <source>
        <dbReference type="EMBL" id="MDQ0229322.1"/>
    </source>
</evidence>